<accession>A0A101LX79</accession>
<dbReference type="AlphaFoldDB" id="A0A101LX79"/>
<proteinExistence type="predicted"/>
<organism evidence="1">
    <name type="scientific">Picea glauca</name>
    <name type="common">White spruce</name>
    <name type="synonym">Pinus glauca</name>
    <dbReference type="NCBI Taxonomy" id="3330"/>
    <lineage>
        <taxon>Eukaryota</taxon>
        <taxon>Viridiplantae</taxon>
        <taxon>Streptophyta</taxon>
        <taxon>Embryophyta</taxon>
        <taxon>Tracheophyta</taxon>
        <taxon>Spermatophyta</taxon>
        <taxon>Pinopsida</taxon>
        <taxon>Pinidae</taxon>
        <taxon>Conifers I</taxon>
        <taxon>Pinales</taxon>
        <taxon>Pinaceae</taxon>
        <taxon>Picea</taxon>
    </lineage>
</organism>
<evidence type="ECO:0000313" key="1">
    <source>
        <dbReference type="EMBL" id="KUM47029.1"/>
    </source>
</evidence>
<sequence>MDGSRFRARTPESGLNIQAMYLDLEMELRLWNVQNLGTS</sequence>
<geneLocation type="mitochondrion" evidence="1"/>
<comment type="caution">
    <text evidence="1">The sequence shown here is derived from an EMBL/GenBank/DDBJ whole genome shotgun (WGS) entry which is preliminary data.</text>
</comment>
<protein>
    <submittedName>
        <fullName evidence="1">Uncharacterized protein</fullName>
    </submittedName>
</protein>
<gene>
    <name evidence="1" type="ORF">ABT39_MTgene6033</name>
</gene>
<name>A0A101LX79_PICGL</name>
<dbReference type="EMBL" id="LKAM01000008">
    <property type="protein sequence ID" value="KUM47029.1"/>
    <property type="molecule type" value="Genomic_DNA"/>
</dbReference>
<keyword evidence="1" id="KW-0496">Mitochondrion</keyword>
<reference evidence="1" key="1">
    <citation type="journal article" date="2015" name="Genome Biol. Evol.">
        <title>Organellar Genomes of White Spruce (Picea glauca): Assembly and Annotation.</title>
        <authorList>
            <person name="Jackman S.D."/>
            <person name="Warren R.L."/>
            <person name="Gibb E.A."/>
            <person name="Vandervalk B.P."/>
            <person name="Mohamadi H."/>
            <person name="Chu J."/>
            <person name="Raymond A."/>
            <person name="Pleasance S."/>
            <person name="Coope R."/>
            <person name="Wildung M.R."/>
            <person name="Ritland C.E."/>
            <person name="Bousquet J."/>
            <person name="Jones S.J."/>
            <person name="Bohlmann J."/>
            <person name="Birol I."/>
        </authorList>
    </citation>
    <scope>NUCLEOTIDE SEQUENCE [LARGE SCALE GENOMIC DNA]</scope>
    <source>
        <tissue evidence="1">Flushing bud</tissue>
    </source>
</reference>